<dbReference type="AlphaFoldDB" id="A0A0G3BAD8"/>
<evidence type="ECO:0000256" key="5">
    <source>
        <dbReference type="ARBA" id="ARBA00022989"/>
    </source>
</evidence>
<feature type="transmembrane region" description="Helical" evidence="8">
    <location>
        <begin position="536"/>
        <end position="558"/>
    </location>
</feature>
<keyword evidence="3 8" id="KW-0812">Transmembrane</keyword>
<evidence type="ECO:0000259" key="10">
    <source>
        <dbReference type="Pfam" id="PF23122"/>
    </source>
</evidence>
<sequence>MRFSTVALLLFSCLQSSAPLDITEDVFGGNRYFVPAAFGDFNSDKLTDLIVIQEDGVSVEVLLASSGKPFLRSRGVICRFNHISVESIVPGDFDGDGHMDLLVVGRQAKDKKHRKRLYIQWGDGKSLKCQNDDKDTILILEGQPLVLDYEGDMIHDIFGVDYNGNDPSGRKFWIFDTDRKIHDSIVMDNNATLSIPHSHSYIDLNQDFTADLLLTADDGYEYWIRTYSGFELNKTIPKPNVRRGGAIGQSFFMDFDLDGRIDHLIPICDDVDCFNSSVFVYPGDKWINLDLDLKDIEGNKWSFVHPSSTEYKYLETLTLRVGDYNLDGYPDIIATLTFNGMYKVFLLENLECKTCPLKRKLSLGWSYFYELNSTIMGTFYDINENGVLDAILVKQGPDRLEAAAIRNVIEYDAYFLKVLVTTSRCHSNCSTPKGLAYGTNLPGPMLCYKTYANEGKFRESCVPQLPQSSHFALQLPYALFGLGRMPNFVETLQVGVSEGKYHEWTQIIPNSQVVIVPPVNGDKRWKAKLFVTPSRGIMMTAVALGGLIVFLSLLIFLLHKKERKEDRIEKQQEAHKFHFDAM</sequence>
<evidence type="ECO:0000256" key="6">
    <source>
        <dbReference type="ARBA" id="ARBA00023136"/>
    </source>
</evidence>
<feature type="signal peptide" evidence="9">
    <location>
        <begin position="1"/>
        <end position="19"/>
    </location>
</feature>
<keyword evidence="7" id="KW-0325">Glycoprotein</keyword>
<evidence type="ECO:0000256" key="1">
    <source>
        <dbReference type="ARBA" id="ARBA00004479"/>
    </source>
</evidence>
<keyword evidence="6 8" id="KW-0472">Membrane</keyword>
<dbReference type="InterPro" id="IPR057089">
    <property type="entry name" value="C2_TIP"/>
</dbReference>
<evidence type="ECO:0000256" key="3">
    <source>
        <dbReference type="ARBA" id="ARBA00022692"/>
    </source>
</evidence>
<accession>A0A0G3BAD8</accession>
<proteinExistence type="evidence at transcript level"/>
<dbReference type="InterPro" id="IPR028994">
    <property type="entry name" value="Integrin_alpha_N"/>
</dbReference>
<dbReference type="Gene3D" id="2.130.10.130">
    <property type="entry name" value="Integrin alpha, N-terminal"/>
    <property type="match status" value="1"/>
</dbReference>
<dbReference type="GO" id="GO:0005886">
    <property type="term" value="C:plasma membrane"/>
    <property type="evidence" value="ECO:0007669"/>
    <property type="project" value="TreeGrafter"/>
</dbReference>
<dbReference type="InterPro" id="IPR024881">
    <property type="entry name" value="Tip"/>
</dbReference>
<keyword evidence="5 8" id="KW-1133">Transmembrane helix</keyword>
<feature type="domain" description="T-cell immunomodulatory protein TIP C2" evidence="10">
    <location>
        <begin position="437"/>
        <end position="530"/>
    </location>
</feature>
<dbReference type="PANTHER" id="PTHR13412:SF0">
    <property type="entry name" value="T-CELL IMMUNOMODULATORY PROTEIN"/>
    <property type="match status" value="1"/>
</dbReference>
<name>A0A0G3BAD8_9CRUS</name>
<evidence type="ECO:0000256" key="2">
    <source>
        <dbReference type="ARBA" id="ARBA00006496"/>
    </source>
</evidence>
<evidence type="ECO:0000256" key="4">
    <source>
        <dbReference type="ARBA" id="ARBA00022729"/>
    </source>
</evidence>
<organism evidence="11">
    <name type="scientific">Artemia sinica</name>
    <dbReference type="NCBI Taxonomy" id="112780"/>
    <lineage>
        <taxon>Eukaryota</taxon>
        <taxon>Metazoa</taxon>
        <taxon>Ecdysozoa</taxon>
        <taxon>Arthropoda</taxon>
        <taxon>Crustacea</taxon>
        <taxon>Branchiopoda</taxon>
        <taxon>Anostraca</taxon>
        <taxon>Artemiidae</taxon>
        <taxon>Artemia</taxon>
    </lineage>
</organism>
<dbReference type="Pfam" id="PF13517">
    <property type="entry name" value="FG-GAP_3"/>
    <property type="match status" value="1"/>
</dbReference>
<evidence type="ECO:0000256" key="7">
    <source>
        <dbReference type="ARBA" id="ARBA00023180"/>
    </source>
</evidence>
<feature type="chain" id="PRO_5005183859" evidence="9">
    <location>
        <begin position="20"/>
        <end position="582"/>
    </location>
</feature>
<evidence type="ECO:0000256" key="9">
    <source>
        <dbReference type="SAM" id="SignalP"/>
    </source>
</evidence>
<protein>
    <submittedName>
        <fullName evidence="11">T-cell immunomodulatory protein</fullName>
    </submittedName>
</protein>
<dbReference type="Pfam" id="PF23122">
    <property type="entry name" value="C2_ITFG1"/>
    <property type="match status" value="1"/>
</dbReference>
<reference evidence="11" key="1">
    <citation type="submission" date="2015-01" db="EMBL/GenBank/DDBJ databases">
        <authorList>
            <person name="Zhu X."/>
            <person name="Hou L."/>
            <person name="Wang X."/>
            <person name="Liang X."/>
            <person name="Zheng R."/>
            <person name="Jia B."/>
        </authorList>
    </citation>
    <scope>NUCLEOTIDE SEQUENCE</scope>
</reference>
<dbReference type="EMBL" id="KP455731">
    <property type="protein sequence ID" value="AKJ26281.1"/>
    <property type="molecule type" value="mRNA"/>
</dbReference>
<dbReference type="InterPro" id="IPR013517">
    <property type="entry name" value="FG-GAP"/>
</dbReference>
<dbReference type="SUPFAM" id="SSF69318">
    <property type="entry name" value="Integrin alpha N-terminal domain"/>
    <property type="match status" value="1"/>
</dbReference>
<keyword evidence="4 9" id="KW-0732">Signal</keyword>
<evidence type="ECO:0000256" key="8">
    <source>
        <dbReference type="SAM" id="Phobius"/>
    </source>
</evidence>
<evidence type="ECO:0000313" key="11">
    <source>
        <dbReference type="EMBL" id="AKJ26281.1"/>
    </source>
</evidence>
<dbReference type="PANTHER" id="PTHR13412">
    <property type="entry name" value="T-CELL IMMUNOMODULATORY PROTEIN HOMOLOG"/>
    <property type="match status" value="1"/>
</dbReference>
<comment type="similarity">
    <text evidence="2">Belongs to the TIP family.</text>
</comment>
<comment type="subcellular location">
    <subcellularLocation>
        <location evidence="1">Membrane</location>
        <topology evidence="1">Single-pass type I membrane protein</topology>
    </subcellularLocation>
</comment>